<dbReference type="InterPro" id="IPR029069">
    <property type="entry name" value="HotDog_dom_sf"/>
</dbReference>
<evidence type="ECO:0000313" key="6">
    <source>
        <dbReference type="EMBL" id="WAS98104.1"/>
    </source>
</evidence>
<feature type="domain" description="AMP-dependent synthetase/ligase" evidence="3">
    <location>
        <begin position="11"/>
        <end position="315"/>
    </location>
</feature>
<dbReference type="SUPFAM" id="SSF56801">
    <property type="entry name" value="Acetyl-CoA synthetase-like"/>
    <property type="match status" value="1"/>
</dbReference>
<dbReference type="PANTHER" id="PTHR43201:SF8">
    <property type="entry name" value="ACYL-COA SYNTHETASE FAMILY MEMBER 3"/>
    <property type="match status" value="1"/>
</dbReference>
<gene>
    <name evidence="6" type="ORF">O0S08_18350</name>
</gene>
<keyword evidence="7" id="KW-1185">Reference proteome</keyword>
<sequence>MRSFVPLVHTDPAAPVAVGEAGARTAGELMRDAKAVAARLPPAVPGSEVLAVCGDRYHLAVTALAAWLRGHAVALPPNAQPAAVRELAGRPSVVALLHDSDLADAQDVREWLDGHVLRDMADPTWPEALAAERRLAVVYTSGSTGDHQPCAKTAAQLLGEAQALAATFALRAGEVALATVPPYHLYGLLFGILAPLAAGAAFARETPLHAETVARAARQVGATVLVSTPAHLRGLTVLERGDLPPLSRVFSSGAPLPRATADELLARLGLQVTEVYGSSETGGIGWRRHEHVLGDMSPEPAWTPLPGVAVEVASEGRLLLRSPFLAPDAPVPYPCEDRVEIDARGGFHLRGRLDGVVKIAGKRVAVAEVEQRLLALPTVADAAVVAVESPGARGHELVAAVVPREAGRDAELVAELRRALLPWFDPVVVPRRIKLVPALPREPSGKLTRRKLHALLGLAVEAGAEGPGQDSGGPEDMSEGPANEPSRTSGSDGSRDMPAGTARGPSGASGSKDMSDGAAANAGARAFALGEPARRDEGGAAVHEVEVGVPADLAYFRGHFEGMPVLPGVAQLTALVVPQVAALRPELGPLRRAARLKFTRPIAPGDALVLRLEVRGTNVRFSLARAGEVVTAGALEYEARGG</sequence>
<evidence type="ECO:0000313" key="7">
    <source>
        <dbReference type="Proteomes" id="UP001164459"/>
    </source>
</evidence>
<dbReference type="InterPro" id="IPR054545">
    <property type="entry name" value="ApeI-like"/>
</dbReference>
<dbReference type="SUPFAM" id="SSF54637">
    <property type="entry name" value="Thioesterase/thiol ester dehydrase-isomerase"/>
    <property type="match status" value="1"/>
</dbReference>
<reference evidence="6" key="1">
    <citation type="submission" date="2022-11" db="EMBL/GenBank/DDBJ databases">
        <title>Minimal conservation of predation-associated metabolite biosynthetic gene clusters underscores biosynthetic potential of Myxococcota including descriptions for ten novel species: Archangium lansinium sp. nov., Myxococcus landrumus sp. nov., Nannocystis bai.</title>
        <authorList>
            <person name="Ahearne A."/>
            <person name="Stevens C."/>
            <person name="Dowd S."/>
        </authorList>
    </citation>
    <scope>NUCLEOTIDE SEQUENCE</scope>
    <source>
        <strain evidence="6">Fl3</strain>
    </source>
</reference>
<feature type="region of interest" description="Disordered" evidence="2">
    <location>
        <begin position="462"/>
        <end position="517"/>
    </location>
</feature>
<name>A0ABY7HGJ6_9BACT</name>
<dbReference type="Gene3D" id="3.30.300.30">
    <property type="match status" value="1"/>
</dbReference>
<organism evidence="6 7">
    <name type="scientific">Nannocystis punicea</name>
    <dbReference type="NCBI Taxonomy" id="2995304"/>
    <lineage>
        <taxon>Bacteria</taxon>
        <taxon>Pseudomonadati</taxon>
        <taxon>Myxococcota</taxon>
        <taxon>Polyangia</taxon>
        <taxon>Nannocystales</taxon>
        <taxon>Nannocystaceae</taxon>
        <taxon>Nannocystis</taxon>
    </lineage>
</organism>
<dbReference type="PANTHER" id="PTHR43201">
    <property type="entry name" value="ACYL-COA SYNTHETASE"/>
    <property type="match status" value="1"/>
</dbReference>
<dbReference type="InterPro" id="IPR025110">
    <property type="entry name" value="AMP-bd_C"/>
</dbReference>
<evidence type="ECO:0000256" key="1">
    <source>
        <dbReference type="ARBA" id="ARBA00006432"/>
    </source>
</evidence>
<dbReference type="Pfam" id="PF22818">
    <property type="entry name" value="ApeI-like"/>
    <property type="match status" value="1"/>
</dbReference>
<dbReference type="Gene3D" id="3.40.50.12780">
    <property type="entry name" value="N-terminal domain of ligase-like"/>
    <property type="match status" value="1"/>
</dbReference>
<dbReference type="Pfam" id="PF00501">
    <property type="entry name" value="AMP-binding"/>
    <property type="match status" value="1"/>
</dbReference>
<protein>
    <submittedName>
        <fullName evidence="6">AMP-binding protein</fullName>
    </submittedName>
</protein>
<dbReference type="EMBL" id="CP114040">
    <property type="protein sequence ID" value="WAS98104.1"/>
    <property type="molecule type" value="Genomic_DNA"/>
</dbReference>
<evidence type="ECO:0000256" key="2">
    <source>
        <dbReference type="SAM" id="MobiDB-lite"/>
    </source>
</evidence>
<dbReference type="Pfam" id="PF13193">
    <property type="entry name" value="AMP-binding_C"/>
    <property type="match status" value="1"/>
</dbReference>
<dbReference type="InterPro" id="IPR042099">
    <property type="entry name" value="ANL_N_sf"/>
</dbReference>
<dbReference type="Proteomes" id="UP001164459">
    <property type="component" value="Chromosome"/>
</dbReference>
<comment type="similarity">
    <text evidence="1">Belongs to the ATP-dependent AMP-binding enzyme family.</text>
</comment>
<feature type="domain" description="AMP-binding enzyme C-terminal" evidence="4">
    <location>
        <begin position="368"/>
        <end position="446"/>
    </location>
</feature>
<dbReference type="RefSeq" id="WP_269040470.1">
    <property type="nucleotide sequence ID" value="NZ_CP114040.1"/>
</dbReference>
<evidence type="ECO:0000259" key="4">
    <source>
        <dbReference type="Pfam" id="PF13193"/>
    </source>
</evidence>
<evidence type="ECO:0000259" key="3">
    <source>
        <dbReference type="Pfam" id="PF00501"/>
    </source>
</evidence>
<dbReference type="InterPro" id="IPR000873">
    <property type="entry name" value="AMP-dep_synth/lig_dom"/>
</dbReference>
<accession>A0ABY7HGJ6</accession>
<proteinExistence type="inferred from homology"/>
<dbReference type="InterPro" id="IPR045851">
    <property type="entry name" value="AMP-bd_C_sf"/>
</dbReference>
<dbReference type="Gene3D" id="3.10.129.10">
    <property type="entry name" value="Hotdog Thioesterase"/>
    <property type="match status" value="1"/>
</dbReference>
<feature type="domain" description="ApeI dehydratase-like" evidence="5">
    <location>
        <begin position="543"/>
        <end position="628"/>
    </location>
</feature>
<evidence type="ECO:0000259" key="5">
    <source>
        <dbReference type="Pfam" id="PF22818"/>
    </source>
</evidence>